<keyword evidence="4" id="KW-0808">Transferase</keyword>
<evidence type="ECO:0000256" key="3">
    <source>
        <dbReference type="ARBA" id="ARBA00022603"/>
    </source>
</evidence>
<dbReference type="GO" id="GO:0009307">
    <property type="term" value="P:DNA restriction-modification system"/>
    <property type="evidence" value="ECO:0007669"/>
    <property type="project" value="UniProtKB-KW"/>
</dbReference>
<dbReference type="InterPro" id="IPR029063">
    <property type="entry name" value="SAM-dependent_MTases_sf"/>
</dbReference>
<dbReference type="GO" id="GO:0003677">
    <property type="term" value="F:DNA binding"/>
    <property type="evidence" value="ECO:0007669"/>
    <property type="project" value="InterPro"/>
</dbReference>
<evidence type="ECO:0000256" key="7">
    <source>
        <dbReference type="ARBA" id="ARBA00049120"/>
    </source>
</evidence>
<evidence type="ECO:0000256" key="6">
    <source>
        <dbReference type="ARBA" id="ARBA00022747"/>
    </source>
</evidence>
<accession>A0A414SSW4</accession>
<dbReference type="AlphaFoldDB" id="A0A414SSW4"/>
<dbReference type="InterPro" id="IPR017985">
    <property type="entry name" value="MeTrfase_CN4_CS"/>
</dbReference>
<comment type="catalytic activity">
    <reaction evidence="7">
        <text>a 2'-deoxycytidine in DNA + S-adenosyl-L-methionine = an N(4)-methyl-2'-deoxycytidine in DNA + S-adenosyl-L-homocysteine + H(+)</text>
        <dbReference type="Rhea" id="RHEA:16857"/>
        <dbReference type="Rhea" id="RHEA-COMP:11369"/>
        <dbReference type="Rhea" id="RHEA-COMP:13674"/>
        <dbReference type="ChEBI" id="CHEBI:15378"/>
        <dbReference type="ChEBI" id="CHEBI:57856"/>
        <dbReference type="ChEBI" id="CHEBI:59789"/>
        <dbReference type="ChEBI" id="CHEBI:85452"/>
        <dbReference type="ChEBI" id="CHEBI:137933"/>
        <dbReference type="EC" id="2.1.1.113"/>
    </reaction>
</comment>
<evidence type="ECO:0000256" key="5">
    <source>
        <dbReference type="ARBA" id="ARBA00022691"/>
    </source>
</evidence>
<dbReference type="RefSeq" id="WP_118772964.1">
    <property type="nucleotide sequence ID" value="NZ_QRID01000031.1"/>
</dbReference>
<comment type="similarity">
    <text evidence="1">Belongs to the N(4)/N(6)-methyltransferase family. N(4) subfamily.</text>
</comment>
<evidence type="ECO:0000256" key="4">
    <source>
        <dbReference type="ARBA" id="ARBA00022679"/>
    </source>
</evidence>
<dbReference type="PROSITE" id="PS00093">
    <property type="entry name" value="N4_MTASE"/>
    <property type="match status" value="1"/>
</dbReference>
<gene>
    <name evidence="8" type="ORF">DW264_18055</name>
</gene>
<evidence type="ECO:0000313" key="9">
    <source>
        <dbReference type="Proteomes" id="UP000284051"/>
    </source>
</evidence>
<sequence length="481" mass="55223">MEELGIVDDQLVKEFDKLPADFWDFKNEDTKELTHSIHNYPAVMVYPISRNIISIVKKYQNIESLLDPFMGSGTVLLEGILANIEKVYGNDLNPLAHRISKAKTTLIGDEIVQYRDKLVFDLEKEYEKYDKILNMVTGYVDEAGYDITAKVLDKGNWGENAPGILNEYLVKMNCEIKIPNIKNLGFWFVPKCILELQIIKSIIAEIDNDDIKDYFMLCFSETTRLASNRRNGEFKMYRMTPEKVKKYNPNVKKIFLQILDANVEKMNSFRNRVGYKNNSIVSLSLDDATKLVSIPENSIDLVITSPPYGDSRTTVAYGQFSRVSLQWCDYEKLSYKEIIDIDKKLMGGTSYKKGFSYDLPSEVLKKALDEILEDDNNLERAGDVYSFYRDLSQVLDTVTKKCRKNSYQFWVVGNRTVKHVKLPTDEILVELGKTKGLKHITTLGRTISNKVMPSENSPTNEAGKKVKTMNKELIVIFRKET</sequence>
<dbReference type="GO" id="GO:0015667">
    <property type="term" value="F:site-specific DNA-methyltransferase (cytosine-N4-specific) activity"/>
    <property type="evidence" value="ECO:0007669"/>
    <property type="project" value="UniProtKB-EC"/>
</dbReference>
<comment type="caution">
    <text evidence="8">The sequence shown here is derived from an EMBL/GenBank/DDBJ whole genome shotgun (WGS) entry which is preliminary data.</text>
</comment>
<dbReference type="SUPFAM" id="SSF53335">
    <property type="entry name" value="S-adenosyl-L-methionine-dependent methyltransferases"/>
    <property type="match status" value="2"/>
</dbReference>
<organism evidence="8 9">
    <name type="scientific">Roseburia intestinalis</name>
    <dbReference type="NCBI Taxonomy" id="166486"/>
    <lineage>
        <taxon>Bacteria</taxon>
        <taxon>Bacillati</taxon>
        <taxon>Bacillota</taxon>
        <taxon>Clostridia</taxon>
        <taxon>Lachnospirales</taxon>
        <taxon>Lachnospiraceae</taxon>
        <taxon>Roseburia</taxon>
    </lineage>
</organism>
<evidence type="ECO:0000256" key="1">
    <source>
        <dbReference type="ARBA" id="ARBA00010203"/>
    </source>
</evidence>
<keyword evidence="5" id="KW-0949">S-adenosyl-L-methionine</keyword>
<dbReference type="EC" id="2.1.1.113" evidence="2"/>
<name>A0A414SSW4_9FIRM</name>
<proteinExistence type="inferred from homology"/>
<keyword evidence="6" id="KW-0680">Restriction system</keyword>
<dbReference type="Proteomes" id="UP000284051">
    <property type="component" value="Unassembled WGS sequence"/>
</dbReference>
<protein>
    <recommendedName>
        <fullName evidence="2">site-specific DNA-methyltransferase (cytosine-N(4)-specific)</fullName>
        <ecNumber evidence="2">2.1.1.113</ecNumber>
    </recommendedName>
</protein>
<evidence type="ECO:0000256" key="2">
    <source>
        <dbReference type="ARBA" id="ARBA00012185"/>
    </source>
</evidence>
<dbReference type="GO" id="GO:0032259">
    <property type="term" value="P:methylation"/>
    <property type="evidence" value="ECO:0007669"/>
    <property type="project" value="UniProtKB-KW"/>
</dbReference>
<reference evidence="8 9" key="1">
    <citation type="submission" date="2018-08" db="EMBL/GenBank/DDBJ databases">
        <title>A genome reference for cultivated species of the human gut microbiota.</title>
        <authorList>
            <person name="Zou Y."/>
            <person name="Xue W."/>
            <person name="Luo G."/>
        </authorList>
    </citation>
    <scope>NUCLEOTIDE SEQUENCE [LARGE SCALE GENOMIC DNA]</scope>
    <source>
        <strain evidence="8 9">AM22-21LB</strain>
    </source>
</reference>
<evidence type="ECO:0000313" key="8">
    <source>
        <dbReference type="EMBL" id="RHG24537.1"/>
    </source>
</evidence>
<keyword evidence="3 8" id="KW-0489">Methyltransferase</keyword>
<dbReference type="Gene3D" id="3.40.50.150">
    <property type="entry name" value="Vaccinia Virus protein VP39"/>
    <property type="match status" value="2"/>
</dbReference>
<dbReference type="EMBL" id="QRID01000031">
    <property type="protein sequence ID" value="RHG24537.1"/>
    <property type="molecule type" value="Genomic_DNA"/>
</dbReference>